<dbReference type="Pfam" id="PF19539">
    <property type="entry name" value="DUF6063"/>
    <property type="match status" value="1"/>
</dbReference>
<dbReference type="Proteomes" id="UP000199087">
    <property type="component" value="Unassembled WGS sequence"/>
</dbReference>
<proteinExistence type="predicted"/>
<evidence type="ECO:0008006" key="3">
    <source>
        <dbReference type="Google" id="ProtNLM"/>
    </source>
</evidence>
<keyword evidence="2" id="KW-1185">Reference proteome</keyword>
<dbReference type="STRING" id="1499688.BN000_05303"/>
<reference evidence="2" key="1">
    <citation type="submission" date="2015-05" db="EMBL/GenBank/DDBJ databases">
        <authorList>
            <person name="Urmite Genomes"/>
        </authorList>
    </citation>
    <scope>NUCLEOTIDE SEQUENCE [LARGE SCALE GENOMIC DNA]</scope>
    <source>
        <strain evidence="2">LF1</strain>
    </source>
</reference>
<dbReference type="InterPro" id="IPR045707">
    <property type="entry name" value="DUF6063"/>
</dbReference>
<dbReference type="RefSeq" id="WP_090640090.1">
    <property type="nucleotide sequence ID" value="NZ_CVRB01000007.1"/>
</dbReference>
<evidence type="ECO:0000313" key="2">
    <source>
        <dbReference type="Proteomes" id="UP000199087"/>
    </source>
</evidence>
<dbReference type="OrthoDB" id="2633772at2"/>
<evidence type="ECO:0000313" key="1">
    <source>
        <dbReference type="EMBL" id="CRK85231.1"/>
    </source>
</evidence>
<sequence length="253" mass="29900">MNIAQIERAAFELVACLWQRKYLPNDHPLVHPYIESQEVRNCVRRLAESFGLRVVRQDKHIHILVQPHNSFHTNPISELKRNVKSYENRVDLYIMGVVWMVICSEADNDIDSKIKWENEGLSYGEIEELVTKALNHWHELDIESEGTFSKDWSLAVKEMHKKWKLLRYHKLENGRVSYIKESKFGLIDGAVRELEKDKMVFIERTAQTSRMTPTPVFFERLRARFGNMDRYQDRYDVFQVLLEDVKETGEMGA</sequence>
<protein>
    <recommendedName>
        <fullName evidence="3">Non-ribosomal peptide synthetase module</fullName>
    </recommendedName>
</protein>
<dbReference type="EMBL" id="CVRB01000007">
    <property type="protein sequence ID" value="CRK85231.1"/>
    <property type="molecule type" value="Genomic_DNA"/>
</dbReference>
<gene>
    <name evidence="1" type="ORF">BN000_05303</name>
</gene>
<accession>A0A0U1P523</accession>
<organism evidence="1 2">
    <name type="scientific">Neobacillus massiliamazoniensis</name>
    <dbReference type="NCBI Taxonomy" id="1499688"/>
    <lineage>
        <taxon>Bacteria</taxon>
        <taxon>Bacillati</taxon>
        <taxon>Bacillota</taxon>
        <taxon>Bacilli</taxon>
        <taxon>Bacillales</taxon>
        <taxon>Bacillaceae</taxon>
        <taxon>Neobacillus</taxon>
    </lineage>
</organism>
<dbReference type="AlphaFoldDB" id="A0A0U1P523"/>
<name>A0A0U1P523_9BACI</name>